<organism evidence="2 3">
    <name type="scientific">Suillus discolor</name>
    <dbReference type="NCBI Taxonomy" id="1912936"/>
    <lineage>
        <taxon>Eukaryota</taxon>
        <taxon>Fungi</taxon>
        <taxon>Dikarya</taxon>
        <taxon>Basidiomycota</taxon>
        <taxon>Agaricomycotina</taxon>
        <taxon>Agaricomycetes</taxon>
        <taxon>Agaricomycetidae</taxon>
        <taxon>Boletales</taxon>
        <taxon>Suillineae</taxon>
        <taxon>Suillaceae</taxon>
        <taxon>Suillus</taxon>
    </lineage>
</organism>
<feature type="region of interest" description="Disordered" evidence="1">
    <location>
        <begin position="158"/>
        <end position="181"/>
    </location>
</feature>
<evidence type="ECO:0000256" key="1">
    <source>
        <dbReference type="SAM" id="MobiDB-lite"/>
    </source>
</evidence>
<dbReference type="RefSeq" id="XP_041290155.1">
    <property type="nucleotide sequence ID" value="XM_041433936.1"/>
</dbReference>
<protein>
    <submittedName>
        <fullName evidence="2">Uncharacterized protein</fullName>
    </submittedName>
</protein>
<keyword evidence="3" id="KW-1185">Reference proteome</keyword>
<dbReference type="Proteomes" id="UP000823399">
    <property type="component" value="Unassembled WGS sequence"/>
</dbReference>
<sequence length="181" mass="20126">MSDTAQKSRTHPQNANKHPGLPDLPAKGRQRWTKAQIAEDNRILKESREVQEQAALEGLQQLAAMQKEMEKAEELTIVNKPKPVKPCARPVMKRTAPDKKLLTTGNADESGRDDSGYVQDDSGHVQEEISEKSKTQKRGKISLNDAINNARDLIAMPGIRSQEPHVEDKKGKLSAAVFLDR</sequence>
<comment type="caution">
    <text evidence="2">The sequence shown here is derived from an EMBL/GenBank/DDBJ whole genome shotgun (WGS) entry which is preliminary data.</text>
</comment>
<gene>
    <name evidence="2" type="ORF">F5147DRAFT_655120</name>
</gene>
<dbReference type="EMBL" id="JABBWM010000048">
    <property type="protein sequence ID" value="KAG2102289.1"/>
    <property type="molecule type" value="Genomic_DNA"/>
</dbReference>
<evidence type="ECO:0000313" key="3">
    <source>
        <dbReference type="Proteomes" id="UP000823399"/>
    </source>
</evidence>
<dbReference type="OrthoDB" id="2675555at2759"/>
<feature type="compositionally biased region" description="Basic and acidic residues" evidence="1">
    <location>
        <begin position="162"/>
        <end position="171"/>
    </location>
</feature>
<feature type="region of interest" description="Disordered" evidence="1">
    <location>
        <begin position="81"/>
        <end position="143"/>
    </location>
</feature>
<feature type="compositionally biased region" description="Basic and acidic residues" evidence="1">
    <location>
        <begin position="109"/>
        <end position="134"/>
    </location>
</feature>
<dbReference type="AlphaFoldDB" id="A0A9P7JRJ1"/>
<feature type="compositionally biased region" description="Polar residues" evidence="1">
    <location>
        <begin position="1"/>
        <end position="16"/>
    </location>
</feature>
<evidence type="ECO:0000313" key="2">
    <source>
        <dbReference type="EMBL" id="KAG2102289.1"/>
    </source>
</evidence>
<proteinExistence type="predicted"/>
<reference evidence="2" key="1">
    <citation type="journal article" date="2020" name="New Phytol.">
        <title>Comparative genomics reveals dynamic genome evolution in host specialist ectomycorrhizal fungi.</title>
        <authorList>
            <person name="Lofgren L.A."/>
            <person name="Nguyen N.H."/>
            <person name="Vilgalys R."/>
            <person name="Ruytinx J."/>
            <person name="Liao H.L."/>
            <person name="Branco S."/>
            <person name="Kuo A."/>
            <person name="LaButti K."/>
            <person name="Lipzen A."/>
            <person name="Andreopoulos W."/>
            <person name="Pangilinan J."/>
            <person name="Riley R."/>
            <person name="Hundley H."/>
            <person name="Na H."/>
            <person name="Barry K."/>
            <person name="Grigoriev I.V."/>
            <person name="Stajich J.E."/>
            <person name="Kennedy P.G."/>
        </authorList>
    </citation>
    <scope>NUCLEOTIDE SEQUENCE</scope>
    <source>
        <strain evidence="2">FC423</strain>
    </source>
</reference>
<feature type="region of interest" description="Disordered" evidence="1">
    <location>
        <begin position="1"/>
        <end position="33"/>
    </location>
</feature>
<accession>A0A9P7JRJ1</accession>
<dbReference type="GeneID" id="64696195"/>
<name>A0A9P7JRJ1_9AGAM</name>